<reference evidence="1" key="1">
    <citation type="submission" date="2020-04" db="EMBL/GenBank/DDBJ databases">
        <authorList>
            <person name="Zhang T."/>
        </authorList>
    </citation>
    <scope>NUCLEOTIDE SEQUENCE</scope>
    <source>
        <strain evidence="1">HKST-UBA13</strain>
    </source>
</reference>
<reference evidence="1" key="2">
    <citation type="journal article" date="2021" name="Microbiome">
        <title>Successional dynamics and alternative stable states in a saline activated sludge microbial community over 9 years.</title>
        <authorList>
            <person name="Wang Y."/>
            <person name="Ye J."/>
            <person name="Ju F."/>
            <person name="Liu L."/>
            <person name="Boyd J.A."/>
            <person name="Deng Y."/>
            <person name="Parks D.H."/>
            <person name="Jiang X."/>
            <person name="Yin X."/>
            <person name="Woodcroft B.J."/>
            <person name="Tyson G.W."/>
            <person name="Hugenholtz P."/>
            <person name="Polz M.F."/>
            <person name="Zhang T."/>
        </authorList>
    </citation>
    <scope>NUCLEOTIDE SEQUENCE</scope>
    <source>
        <strain evidence="1">HKST-UBA13</strain>
    </source>
</reference>
<dbReference type="AlphaFoldDB" id="A0A955L210"/>
<proteinExistence type="predicted"/>
<sequence length="173" mass="19682">MEDPNKDNNDDMLGDLDSAGSAEYGIPFLDAISTNALNAIHIAISRVDCPPKISRTSKIDPNNIEILEITEKDIRKDFSWAKYQVSIPFRLEFIHKGLGSINSTRFEESFEDLVKVHYMSLENYFAEIFKQTGQAFMMNEKYVIQKKLEGVSKSRTLLGIIEARLVINIADFN</sequence>
<evidence type="ECO:0000313" key="1">
    <source>
        <dbReference type="EMBL" id="MCA9381422.1"/>
    </source>
</evidence>
<gene>
    <name evidence="1" type="ORF">KC678_04105</name>
</gene>
<protein>
    <submittedName>
        <fullName evidence="1">Uncharacterized protein</fullName>
    </submittedName>
</protein>
<name>A0A955L210_9BACT</name>
<organism evidence="1 2">
    <name type="scientific">Candidatus Dojkabacteria bacterium</name>
    <dbReference type="NCBI Taxonomy" id="2099670"/>
    <lineage>
        <taxon>Bacteria</taxon>
        <taxon>Candidatus Dojkabacteria</taxon>
    </lineage>
</organism>
<accession>A0A955L210</accession>
<dbReference type="Proteomes" id="UP000775877">
    <property type="component" value="Unassembled WGS sequence"/>
</dbReference>
<comment type="caution">
    <text evidence="1">The sequence shown here is derived from an EMBL/GenBank/DDBJ whole genome shotgun (WGS) entry which is preliminary data.</text>
</comment>
<dbReference type="EMBL" id="JAGQLJ010000099">
    <property type="protein sequence ID" value="MCA9381422.1"/>
    <property type="molecule type" value="Genomic_DNA"/>
</dbReference>
<evidence type="ECO:0000313" key="2">
    <source>
        <dbReference type="Proteomes" id="UP000775877"/>
    </source>
</evidence>